<organism evidence="2 3">
    <name type="scientific">Desulfoluna butyratoxydans</name>
    <dbReference type="NCBI Taxonomy" id="231438"/>
    <lineage>
        <taxon>Bacteria</taxon>
        <taxon>Pseudomonadati</taxon>
        <taxon>Thermodesulfobacteriota</taxon>
        <taxon>Desulfobacteria</taxon>
        <taxon>Desulfobacterales</taxon>
        <taxon>Desulfolunaceae</taxon>
        <taxon>Desulfoluna</taxon>
    </lineage>
</organism>
<dbReference type="Pfam" id="PF01636">
    <property type="entry name" value="APH"/>
    <property type="match status" value="1"/>
</dbReference>
<proteinExistence type="predicted"/>
<keyword evidence="3" id="KW-1185">Reference proteome</keyword>
<dbReference type="SUPFAM" id="SSF56112">
    <property type="entry name" value="Protein kinase-like (PK-like)"/>
    <property type="match status" value="1"/>
</dbReference>
<dbReference type="InterPro" id="IPR011009">
    <property type="entry name" value="Kinase-like_dom_sf"/>
</dbReference>
<dbReference type="AlphaFoldDB" id="A0A4V6IKW4"/>
<dbReference type="GO" id="GO:0016740">
    <property type="term" value="F:transferase activity"/>
    <property type="evidence" value="ECO:0007669"/>
    <property type="project" value="UniProtKB-KW"/>
</dbReference>
<protein>
    <submittedName>
        <fullName evidence="2">Aminoglycoside phosphotransferase</fullName>
    </submittedName>
</protein>
<name>A0A4V6IKW4_9BACT</name>
<evidence type="ECO:0000313" key="3">
    <source>
        <dbReference type="Proteomes" id="UP000507962"/>
    </source>
</evidence>
<evidence type="ECO:0000259" key="1">
    <source>
        <dbReference type="Pfam" id="PF01636"/>
    </source>
</evidence>
<keyword evidence="2" id="KW-0808">Transferase</keyword>
<evidence type="ECO:0000313" key="2">
    <source>
        <dbReference type="EMBL" id="VFQ42738.1"/>
    </source>
</evidence>
<dbReference type="RefSeq" id="WP_180136958.1">
    <property type="nucleotide sequence ID" value="NZ_CAADHO010000001.1"/>
</dbReference>
<dbReference type="SUPFAM" id="SSF109755">
    <property type="entry name" value="PhoU-like"/>
    <property type="match status" value="1"/>
</dbReference>
<accession>A0A4V6IKW4</accession>
<dbReference type="InterPro" id="IPR002575">
    <property type="entry name" value="Aminoglycoside_PTrfase"/>
</dbReference>
<dbReference type="Gene3D" id="3.90.1200.10">
    <property type="match status" value="1"/>
</dbReference>
<dbReference type="Proteomes" id="UP000507962">
    <property type="component" value="Unassembled WGS sequence"/>
</dbReference>
<dbReference type="EMBL" id="CAADHO010000001">
    <property type="protein sequence ID" value="VFQ42738.1"/>
    <property type="molecule type" value="Genomic_DNA"/>
</dbReference>
<sequence>METPEGLDQHFRFLVLALETQARGTQIFLLDPVRKGMPKLHSRKRYIDNLKTVVDNECFGLIHSRASLSRSLVNRVRAAQRICDSLARIGDILVSVAEQAADHSCREFQAAMDVEGTFSPITAGLAPIQRALAKGKMDAALSICRVGSELDRACANGAEKLMAALQEGGDPGHLVSVLCVLRDLGRVGCELLNIGEAILFSILGEHIDIEQFHALKKTLSKSGRADSVESIDYRAIKGTRSGCRVGEVRGAGTRHEAGSRIYKEGPLEKIRREKENNSRWQQYCPGLVPEVYSFHAQGKNGSLLLEFLPGETLDAVIRSAEEAVVKSALDTLERTLFAVWDRTAVTAPRATDYIHQIQARLADVLAVHPAFFRESTSVGRAAAHSVRELLTGCAAIEKELAAPVSVFIHGDFNTSNVVYNNATGRVHFIDLHRSRDFDYVQDASVFLVSLFRTPVFDADCRRRINGAIGRFHKGVEAFSIQRGDASFAVRLALALARSFYTSTRFELNTDFARAMYNRALFLLEKVQGFQGGDWAAFRFPEEVLYY</sequence>
<reference evidence="2 3" key="1">
    <citation type="submission" date="2019-03" db="EMBL/GenBank/DDBJ databases">
        <authorList>
            <person name="Nijsse B."/>
        </authorList>
    </citation>
    <scope>NUCLEOTIDE SEQUENCE [LARGE SCALE GENOMIC DNA]</scope>
    <source>
        <strain evidence="2">Desulfoluna butyratoxydans MSL71</strain>
    </source>
</reference>
<dbReference type="InterPro" id="IPR038078">
    <property type="entry name" value="PhoU-like_sf"/>
</dbReference>
<dbReference type="Gene3D" id="1.20.58.220">
    <property type="entry name" value="Phosphate transport system protein phou homolog 2, domain 2"/>
    <property type="match status" value="1"/>
</dbReference>
<feature type="domain" description="Aminoglycoside phosphotransferase" evidence="1">
    <location>
        <begin position="261"/>
        <end position="454"/>
    </location>
</feature>
<gene>
    <name evidence="2" type="ORF">MSL71_3590</name>
</gene>